<evidence type="ECO:0000259" key="2">
    <source>
        <dbReference type="Pfam" id="PF19878"/>
    </source>
</evidence>
<evidence type="ECO:0000256" key="1">
    <source>
        <dbReference type="SAM" id="SignalP"/>
    </source>
</evidence>
<feature type="signal peptide" evidence="1">
    <location>
        <begin position="1"/>
        <end position="23"/>
    </location>
</feature>
<dbReference type="InterPro" id="IPR045556">
    <property type="entry name" value="DUF6351"/>
</dbReference>
<feature type="domain" description="DUF6351" evidence="2">
    <location>
        <begin position="28"/>
        <end position="665"/>
    </location>
</feature>
<dbReference type="Pfam" id="PF19878">
    <property type="entry name" value="DUF6351"/>
    <property type="match status" value="1"/>
</dbReference>
<evidence type="ECO:0000313" key="4">
    <source>
        <dbReference type="Proteomes" id="UP000240739"/>
    </source>
</evidence>
<sequence>MGRGTVALLALATTLLTPGAALAAGVEIDVLSNRADLLSGGDALVAIAVPEGRRVQDLRVTLGSTDVTKQFAVRADGRFGALLTGIPDGPVRLAARLPDRTGASIRLVGHPNGGPVFAGPQVQPWACQSGARDAQCNQPASYQLLYRGDRGFRPYDPASPPRDLRSTTTDGGRTVPFVVRVETGYQDRDQYRIATLHDPAREWDPWAPQPQWNRKLVITHGGSCGVDRAVGSAPDVLNEELLGKGFMVMSTALNNLGHNCNPALIAESEIMARERIVEQYGEVRRTIGTGSSGGAIAQLMIAHAYPGFYDGITTGATFADLLTTGRHAVHGHLFKELFRGISDGPGGLYTPLDQAEVSGSPLATLDDQLFDLAFWSNITGESGCGGMDPALKWSPSNPGGVRCGVLDHNIAVFGKGESGYAGVPLDNVGIEYGRKALLAGRLTPAKFVDVNARIGGLDKTTFGAAPGRTSADPQALRNAYRSGYMAIGNTLGQTPHIEYRGSNEVTAHVTYPSLALNARLDRFEGTHASHVLWQGPVPLIGNITFPNRSVLEIDRWIARIQDDRSGRTQAEKVRANRPADLTDRCELATGLEQQGTDCPLLTRFYDSPTNVAGEGPRNDVLKCQLKPLRREDYPGVTFTDAQWATLQATFPTGVCDWSKPGVEETPTVPWLTYEDGPGGRELGPVPAAVPFAGVRALRVGSTVRRLGRPGVRSVRIVLEKARGSVAARRVAVRVLDARGRLVASSRPRTLRGPRTGVQLRRLRRVAPGSTLSVTVRSVDAAGAPVDAGTVRVRLAR</sequence>
<protein>
    <recommendedName>
        <fullName evidence="2">DUF6351 domain-containing protein</fullName>
    </recommendedName>
</protein>
<evidence type="ECO:0000313" key="3">
    <source>
        <dbReference type="EMBL" id="PTL58521.1"/>
    </source>
</evidence>
<gene>
    <name evidence="3" type="ORF">C7Y72_02045</name>
</gene>
<dbReference type="Proteomes" id="UP000240739">
    <property type="component" value="Unassembled WGS sequence"/>
</dbReference>
<proteinExistence type="predicted"/>
<dbReference type="AlphaFoldDB" id="A0A2T4UGZ7"/>
<comment type="caution">
    <text evidence="3">The sequence shown here is derived from an EMBL/GenBank/DDBJ whole genome shotgun (WGS) entry which is preliminary data.</text>
</comment>
<organism evidence="3 4">
    <name type="scientific">Paraconexibacter algicola</name>
    <dbReference type="NCBI Taxonomy" id="2133960"/>
    <lineage>
        <taxon>Bacteria</taxon>
        <taxon>Bacillati</taxon>
        <taxon>Actinomycetota</taxon>
        <taxon>Thermoleophilia</taxon>
        <taxon>Solirubrobacterales</taxon>
        <taxon>Paraconexibacteraceae</taxon>
        <taxon>Paraconexibacter</taxon>
    </lineage>
</organism>
<keyword evidence="1" id="KW-0732">Signal</keyword>
<name>A0A2T4UGZ7_9ACTN</name>
<reference evidence="3 4" key="1">
    <citation type="submission" date="2018-03" db="EMBL/GenBank/DDBJ databases">
        <title>Aquarubrobacter algicola gen. nov., sp. nov., a novel actinobacterium isolated from shallow eutrophic lake during the end of cyanobacterial harmful algal blooms.</title>
        <authorList>
            <person name="Chun S.J."/>
        </authorList>
    </citation>
    <scope>NUCLEOTIDE SEQUENCE [LARGE SCALE GENOMIC DNA]</scope>
    <source>
        <strain evidence="3 4">Seoho-28</strain>
    </source>
</reference>
<keyword evidence="4" id="KW-1185">Reference proteome</keyword>
<dbReference type="RefSeq" id="WP_107566959.1">
    <property type="nucleotide sequence ID" value="NZ_PYYB01000001.1"/>
</dbReference>
<feature type="chain" id="PRO_5015468232" description="DUF6351 domain-containing protein" evidence="1">
    <location>
        <begin position="24"/>
        <end position="796"/>
    </location>
</feature>
<accession>A0A2T4UGZ7</accession>
<dbReference type="EMBL" id="PYYB01000001">
    <property type="protein sequence ID" value="PTL58521.1"/>
    <property type="molecule type" value="Genomic_DNA"/>
</dbReference>
<dbReference type="OrthoDB" id="3078806at2"/>